<dbReference type="GO" id="GO:0005737">
    <property type="term" value="C:cytoplasm"/>
    <property type="evidence" value="ECO:0007669"/>
    <property type="project" value="UniProtKB-SubCell"/>
</dbReference>
<dbReference type="UniPathway" id="UPA00059">
    <property type="reaction ID" value="UER00104"/>
</dbReference>
<dbReference type="NCBIfam" id="NF002995">
    <property type="entry name" value="PRK03759.1"/>
    <property type="match status" value="1"/>
</dbReference>
<accession>A0A844CGX4</accession>
<feature type="binding site" evidence="10">
    <location>
        <position position="32"/>
    </location>
    <ligand>
        <name>Mn(2+)</name>
        <dbReference type="ChEBI" id="CHEBI:29035"/>
    </ligand>
</feature>
<evidence type="ECO:0000313" key="13">
    <source>
        <dbReference type="EMBL" id="MRU14551.1"/>
    </source>
</evidence>
<dbReference type="InterPro" id="IPR011876">
    <property type="entry name" value="IsopentenylPP_isomerase_typ1"/>
</dbReference>
<protein>
    <recommendedName>
        <fullName evidence="3 10">Isopentenyl-diphosphate Delta-isomerase</fullName>
        <shortName evidence="10">IPP isomerase</shortName>
        <ecNumber evidence="3 10">5.3.3.2</ecNumber>
    </recommendedName>
    <alternativeName>
        <fullName evidence="10">IPP:DMAPP isomerase</fullName>
    </alternativeName>
    <alternativeName>
        <fullName evidence="10">Isopentenyl pyrophosphate isomerase</fullName>
    </alternativeName>
</protein>
<evidence type="ECO:0000256" key="1">
    <source>
        <dbReference type="ARBA" id="ARBA00004826"/>
    </source>
</evidence>
<reference evidence="13 14" key="1">
    <citation type="submission" date="2019-05" db="EMBL/GenBank/DDBJ databases">
        <title>Roseovarius bejariae sp. nov., a moderately halophylic bacterium isolated from a saline soil in Rambla Salada (Murcia).</title>
        <authorList>
            <person name="Castro D.J."/>
            <person name="Gomez-Altuve A."/>
            <person name="Reina J.C."/>
            <person name="Rodriguez M."/>
            <person name="Sampedro I."/>
            <person name="Llamas I."/>
            <person name="Martinez-Checa F."/>
        </authorList>
    </citation>
    <scope>NUCLEOTIDE SEQUENCE [LARGE SCALE GENOMIC DNA]</scope>
    <source>
        <strain evidence="13 14">A21</strain>
    </source>
</reference>
<evidence type="ECO:0000313" key="14">
    <source>
        <dbReference type="Proteomes" id="UP000564704"/>
    </source>
</evidence>
<evidence type="ECO:0000256" key="6">
    <source>
        <dbReference type="ARBA" id="ARBA00022842"/>
    </source>
</evidence>
<organism evidence="13 14">
    <name type="scientific">Roseovarius bejariae</name>
    <dbReference type="NCBI Taxonomy" id="2576383"/>
    <lineage>
        <taxon>Bacteria</taxon>
        <taxon>Pseudomonadati</taxon>
        <taxon>Pseudomonadota</taxon>
        <taxon>Alphaproteobacteria</taxon>
        <taxon>Rhodobacterales</taxon>
        <taxon>Roseobacteraceae</taxon>
        <taxon>Roseovarius</taxon>
    </lineage>
</organism>
<gene>
    <name evidence="10" type="primary">idi</name>
    <name evidence="13" type="ORF">FDP25_03810</name>
</gene>
<evidence type="ECO:0000256" key="3">
    <source>
        <dbReference type="ARBA" id="ARBA00012057"/>
    </source>
</evidence>
<keyword evidence="5 10" id="KW-0479">Metal-binding</keyword>
<comment type="subcellular location">
    <subcellularLocation>
        <location evidence="10">Cytoplasm</location>
    </subcellularLocation>
</comment>
<feature type="binding site" evidence="10">
    <location>
        <position position="26"/>
    </location>
    <ligand>
        <name>Mn(2+)</name>
        <dbReference type="ChEBI" id="CHEBI:29035"/>
    </ligand>
</feature>
<feature type="binding site" evidence="10">
    <location>
        <position position="86"/>
    </location>
    <ligand>
        <name>Mg(2+)</name>
        <dbReference type="ChEBI" id="CHEBI:18420"/>
    </ligand>
</feature>
<dbReference type="PROSITE" id="PS51462">
    <property type="entry name" value="NUDIX"/>
    <property type="match status" value="1"/>
</dbReference>
<dbReference type="Pfam" id="PF00293">
    <property type="entry name" value="NUDIX"/>
    <property type="match status" value="1"/>
</dbReference>
<dbReference type="InterPro" id="IPR000086">
    <property type="entry name" value="NUDIX_hydrolase_dom"/>
</dbReference>
<comment type="function">
    <text evidence="10">Catalyzes the 1,3-allylic rearrangement of the homoallylic substrate isopentenyl (IPP) to its highly electrophilic allylic isomer, dimethylallyl diphosphate (DMAPP).</text>
</comment>
<keyword evidence="6 10" id="KW-0460">Magnesium</keyword>
<keyword evidence="14" id="KW-1185">Reference proteome</keyword>
<dbReference type="HAMAP" id="MF_00202">
    <property type="entry name" value="Idi"/>
    <property type="match status" value="1"/>
</dbReference>
<comment type="similarity">
    <text evidence="2 10">Belongs to the IPP isomerase type 1 family.</text>
</comment>
<keyword evidence="9 10" id="KW-0413">Isomerase</keyword>
<dbReference type="PIRSF" id="PIRSF018427">
    <property type="entry name" value="Isopntndiph_ism"/>
    <property type="match status" value="1"/>
</dbReference>
<dbReference type="GO" id="GO:0046872">
    <property type="term" value="F:metal ion binding"/>
    <property type="evidence" value="ECO:0007669"/>
    <property type="project" value="UniProtKB-KW"/>
</dbReference>
<evidence type="ECO:0000256" key="11">
    <source>
        <dbReference type="PIRSR" id="PIRSR018427-1"/>
    </source>
</evidence>
<sequence>MTAQDHSLIPAWVDGTLMPVDKLHVHRKGLRHKAVSVFVLHENQVLIQRRALGKYHTPGLWANTCCTHPHWNEAPEACAHRRLEEELGINGLDLNYRDQVEYRADVGGGLIEHEVVDIFLAPVEHRIPVTPNPEEVMDVAWIAMDDLVAQTRETPNIYTPWLRIYLEDHATQIFSSSARCMPFPFN</sequence>
<keyword evidence="7 10" id="KW-0464">Manganese</keyword>
<comment type="pathway">
    <text evidence="1 10">Isoprenoid biosynthesis; dimethylallyl diphosphate biosynthesis; dimethylallyl diphosphate from isopentenyl diphosphate: step 1/1.</text>
</comment>
<dbReference type="AlphaFoldDB" id="A0A844CGX4"/>
<dbReference type="PANTHER" id="PTHR10885:SF0">
    <property type="entry name" value="ISOPENTENYL-DIPHOSPHATE DELTA-ISOMERASE"/>
    <property type="match status" value="1"/>
</dbReference>
<comment type="cofactor">
    <cofactor evidence="10">
        <name>Mg(2+)</name>
        <dbReference type="ChEBI" id="CHEBI:18420"/>
    </cofactor>
    <text evidence="10">Binds 1 Mg(2+) ion per subunit. The magnesium ion binds only when substrate is bound.</text>
</comment>
<comment type="catalytic activity">
    <reaction evidence="10">
        <text>isopentenyl diphosphate = dimethylallyl diphosphate</text>
        <dbReference type="Rhea" id="RHEA:23284"/>
        <dbReference type="ChEBI" id="CHEBI:57623"/>
        <dbReference type="ChEBI" id="CHEBI:128769"/>
        <dbReference type="EC" id="5.3.3.2"/>
    </reaction>
</comment>
<keyword evidence="4 10" id="KW-0963">Cytoplasm</keyword>
<feature type="binding site" evidence="10">
    <location>
        <position position="68"/>
    </location>
    <ligand>
        <name>Mn(2+)</name>
        <dbReference type="ChEBI" id="CHEBI:29035"/>
    </ligand>
</feature>
<feature type="binding site" evidence="10">
    <location>
        <position position="114"/>
    </location>
    <ligand>
        <name>Mn(2+)</name>
        <dbReference type="ChEBI" id="CHEBI:29035"/>
    </ligand>
</feature>
<evidence type="ECO:0000256" key="7">
    <source>
        <dbReference type="ARBA" id="ARBA00023211"/>
    </source>
</evidence>
<dbReference type="InterPro" id="IPR056375">
    <property type="entry name" value="Idi_bact"/>
</dbReference>
<evidence type="ECO:0000256" key="10">
    <source>
        <dbReference type="HAMAP-Rule" id="MF_00202"/>
    </source>
</evidence>
<dbReference type="SUPFAM" id="SSF55811">
    <property type="entry name" value="Nudix"/>
    <property type="match status" value="1"/>
</dbReference>
<dbReference type="RefSeq" id="WP_154149090.1">
    <property type="nucleotide sequence ID" value="NZ_SZWE01000001.1"/>
</dbReference>
<name>A0A844CGX4_9RHOB</name>
<evidence type="ECO:0000256" key="8">
    <source>
        <dbReference type="ARBA" id="ARBA00023229"/>
    </source>
</evidence>
<feature type="binding site" evidence="10">
    <location>
        <position position="112"/>
    </location>
    <ligand>
        <name>Mn(2+)</name>
        <dbReference type="ChEBI" id="CHEBI:29035"/>
    </ligand>
</feature>
<dbReference type="GO" id="GO:0009240">
    <property type="term" value="P:isopentenyl diphosphate biosynthetic process"/>
    <property type="evidence" value="ECO:0007669"/>
    <property type="project" value="TreeGrafter"/>
</dbReference>
<dbReference type="PANTHER" id="PTHR10885">
    <property type="entry name" value="ISOPENTENYL-DIPHOSPHATE DELTA-ISOMERASE"/>
    <property type="match status" value="1"/>
</dbReference>
<dbReference type="GO" id="GO:0004452">
    <property type="term" value="F:isopentenyl-diphosphate delta-isomerase activity"/>
    <property type="evidence" value="ECO:0007669"/>
    <property type="project" value="UniProtKB-UniRule"/>
</dbReference>
<feature type="domain" description="Nudix hydrolase" evidence="12">
    <location>
        <begin position="30"/>
        <end position="164"/>
    </location>
</feature>
<dbReference type="OrthoDB" id="9809458at2"/>
<dbReference type="NCBIfam" id="TIGR02150">
    <property type="entry name" value="IPP_isom_1"/>
    <property type="match status" value="1"/>
</dbReference>
<evidence type="ECO:0000256" key="2">
    <source>
        <dbReference type="ARBA" id="ARBA00007579"/>
    </source>
</evidence>
<feature type="active site" evidence="10 11">
    <location>
        <position position="114"/>
    </location>
</feature>
<feature type="active site" evidence="10 11">
    <location>
        <position position="66"/>
    </location>
</feature>
<dbReference type="Proteomes" id="UP000564704">
    <property type="component" value="Unassembled WGS sequence"/>
</dbReference>
<evidence type="ECO:0000259" key="12">
    <source>
        <dbReference type="PROSITE" id="PS51462"/>
    </source>
</evidence>
<dbReference type="GO" id="GO:0050992">
    <property type="term" value="P:dimethylallyl diphosphate biosynthetic process"/>
    <property type="evidence" value="ECO:0007669"/>
    <property type="project" value="UniProtKB-UniRule"/>
</dbReference>
<dbReference type="Gene3D" id="3.90.79.10">
    <property type="entry name" value="Nucleoside Triphosphate Pyrophosphohydrolase"/>
    <property type="match status" value="1"/>
</dbReference>
<evidence type="ECO:0000256" key="4">
    <source>
        <dbReference type="ARBA" id="ARBA00022490"/>
    </source>
</evidence>
<proteinExistence type="inferred from homology"/>
<comment type="caution">
    <text evidence="13">The sequence shown here is derived from an EMBL/GenBank/DDBJ whole genome shotgun (WGS) entry which is preliminary data.</text>
</comment>
<keyword evidence="8 10" id="KW-0414">Isoprene biosynthesis</keyword>
<dbReference type="CDD" id="cd02885">
    <property type="entry name" value="NUDIX_IPP_Isomerase"/>
    <property type="match status" value="1"/>
</dbReference>
<dbReference type="EMBL" id="SZWE01000001">
    <property type="protein sequence ID" value="MRU14551.1"/>
    <property type="molecule type" value="Genomic_DNA"/>
</dbReference>
<dbReference type="EC" id="5.3.3.2" evidence="3 10"/>
<evidence type="ECO:0000256" key="5">
    <source>
        <dbReference type="ARBA" id="ARBA00022723"/>
    </source>
</evidence>
<evidence type="ECO:0000256" key="9">
    <source>
        <dbReference type="ARBA" id="ARBA00023235"/>
    </source>
</evidence>
<dbReference type="InterPro" id="IPR015797">
    <property type="entry name" value="NUDIX_hydrolase-like_dom_sf"/>
</dbReference>
<comment type="cofactor">
    <cofactor evidence="10">
        <name>Mn(2+)</name>
        <dbReference type="ChEBI" id="CHEBI:29035"/>
    </cofactor>
    <text evidence="10">Binds 1 Mn(2+) ion per subunit.</text>
</comment>